<accession>A0A397SW67</accession>
<keyword evidence="2" id="KW-1185">Reference proteome</keyword>
<organism evidence="1 2">
    <name type="scientific">Glomus cerebriforme</name>
    <dbReference type="NCBI Taxonomy" id="658196"/>
    <lineage>
        <taxon>Eukaryota</taxon>
        <taxon>Fungi</taxon>
        <taxon>Fungi incertae sedis</taxon>
        <taxon>Mucoromycota</taxon>
        <taxon>Glomeromycotina</taxon>
        <taxon>Glomeromycetes</taxon>
        <taxon>Glomerales</taxon>
        <taxon>Glomeraceae</taxon>
        <taxon>Glomus</taxon>
    </lineage>
</organism>
<dbReference type="AlphaFoldDB" id="A0A397SW67"/>
<proteinExistence type="predicted"/>
<sequence>MLNIPTKYIELWKINFSLVNVNEEIINNCANININIQDTLGDTELSGRLRISNEFPTQPNINKLESSKYKEKEVDTDDIMVHITKILYTERRPEMIILLARDMSKYLKNIDLPKFSSLKTIIINLDPLYKKFTSAYSLANTLEKKFLKISDEYDIKYDDKDIKTCMKEKCSQAQEIKKVIDKLHTAVNTANKTLLIEAEDVKKEATTTFQKIFRKHLHKFNILSDEWADIYHLIDAINDDIYSFLTVQPDFDEWLKVPPNWTQLQASPK</sequence>
<dbReference type="STRING" id="658196.A0A397SW67"/>
<reference evidence="1 2" key="1">
    <citation type="submission" date="2018-06" db="EMBL/GenBank/DDBJ databases">
        <title>Comparative genomics reveals the genomic features of Rhizophagus irregularis, R. cerebriforme, R. diaphanum and Gigaspora rosea, and their symbiotic lifestyle signature.</title>
        <authorList>
            <person name="Morin E."/>
            <person name="San Clemente H."/>
            <person name="Chen E.C.H."/>
            <person name="De La Providencia I."/>
            <person name="Hainaut M."/>
            <person name="Kuo A."/>
            <person name="Kohler A."/>
            <person name="Murat C."/>
            <person name="Tang N."/>
            <person name="Roy S."/>
            <person name="Loubradou J."/>
            <person name="Henrissat B."/>
            <person name="Grigoriev I.V."/>
            <person name="Corradi N."/>
            <person name="Roux C."/>
            <person name="Martin F.M."/>
        </authorList>
    </citation>
    <scope>NUCLEOTIDE SEQUENCE [LARGE SCALE GENOMIC DNA]</scope>
    <source>
        <strain evidence="1 2">DAOM 227022</strain>
    </source>
</reference>
<dbReference type="EMBL" id="QKYT01000227">
    <property type="protein sequence ID" value="RIA89229.1"/>
    <property type="molecule type" value="Genomic_DNA"/>
</dbReference>
<gene>
    <name evidence="1" type="ORF">C1645_825112</name>
</gene>
<protein>
    <submittedName>
        <fullName evidence="1">Uncharacterized protein</fullName>
    </submittedName>
</protein>
<comment type="caution">
    <text evidence="1">The sequence shown here is derived from an EMBL/GenBank/DDBJ whole genome shotgun (WGS) entry which is preliminary data.</text>
</comment>
<evidence type="ECO:0000313" key="1">
    <source>
        <dbReference type="EMBL" id="RIA89229.1"/>
    </source>
</evidence>
<evidence type="ECO:0000313" key="2">
    <source>
        <dbReference type="Proteomes" id="UP000265703"/>
    </source>
</evidence>
<dbReference type="Proteomes" id="UP000265703">
    <property type="component" value="Unassembled WGS sequence"/>
</dbReference>
<name>A0A397SW67_9GLOM</name>